<evidence type="ECO:0000313" key="1">
    <source>
        <dbReference type="EMBL" id="AEE44662.1"/>
    </source>
</evidence>
<organism evidence="1 2">
    <name type="scientific">Cellulomonas fimi (strain ATCC 484 / DSM 20113 / JCM 1341 / CCUG 24087 / LMG 16345 / NBRC 15513 / NCIMB 8980 / NCTC 7547 / NRS-133)</name>
    <dbReference type="NCBI Taxonomy" id="590998"/>
    <lineage>
        <taxon>Bacteria</taxon>
        <taxon>Bacillati</taxon>
        <taxon>Actinomycetota</taxon>
        <taxon>Actinomycetes</taxon>
        <taxon>Micrococcales</taxon>
        <taxon>Cellulomonadaceae</taxon>
        <taxon>Cellulomonas</taxon>
    </lineage>
</organism>
<reference evidence="1 2" key="1">
    <citation type="submission" date="2011-04" db="EMBL/GenBank/DDBJ databases">
        <title>Complete sequence of Cellulomonas fimi ATCC 484.</title>
        <authorList>
            <consortium name="US DOE Joint Genome Institute"/>
            <person name="Lucas S."/>
            <person name="Han J."/>
            <person name="Lapidus A."/>
            <person name="Cheng J.-F."/>
            <person name="Goodwin L."/>
            <person name="Pitluck S."/>
            <person name="Peters L."/>
            <person name="Chertkov O."/>
            <person name="Detter J.C."/>
            <person name="Han C."/>
            <person name="Tapia R."/>
            <person name="Land M."/>
            <person name="Hauser L."/>
            <person name="Kyrpides N."/>
            <person name="Ivanova N."/>
            <person name="Ovchinnikova G."/>
            <person name="Pagani I."/>
            <person name="Mead D."/>
            <person name="Brumm P."/>
            <person name="Woyke T."/>
        </authorList>
    </citation>
    <scope>NUCLEOTIDE SEQUENCE [LARGE SCALE GENOMIC DNA]</scope>
    <source>
        <strain evidence="2">ATCC 484 / DSM 20113 / JCM 1341 / NBRC 15513 / NCIMB 8980 / NCTC 7547</strain>
    </source>
</reference>
<accession>F4H8A5</accession>
<dbReference type="STRING" id="590998.Celf_0522"/>
<dbReference type="EMBL" id="CP002666">
    <property type="protein sequence ID" value="AEE44662.1"/>
    <property type="molecule type" value="Genomic_DNA"/>
</dbReference>
<dbReference type="Proteomes" id="UP000008460">
    <property type="component" value="Chromosome"/>
</dbReference>
<protein>
    <submittedName>
        <fullName evidence="1">CRISPR-associated protein Cas2</fullName>
    </submittedName>
</protein>
<dbReference type="eggNOG" id="COG0847">
    <property type="taxonomic scope" value="Bacteria"/>
</dbReference>
<dbReference type="HOGENOM" id="CLU_2895758_0_0_11"/>
<dbReference type="AlphaFoldDB" id="F4H8A5"/>
<dbReference type="Pfam" id="PF09707">
    <property type="entry name" value="Cas_Cas2CT1978"/>
    <property type="match status" value="1"/>
</dbReference>
<evidence type="ECO:0000313" key="2">
    <source>
        <dbReference type="Proteomes" id="UP000008460"/>
    </source>
</evidence>
<keyword evidence="2" id="KW-1185">Reference proteome</keyword>
<dbReference type="InterPro" id="IPR010152">
    <property type="entry name" value="CRISPR-assoc_prot_Cas2_sub"/>
</dbReference>
<sequence length="62" mass="7153">MIVLVLTACPAGLRGHLTRWLLEVSAGVFVGHTSTRVRDELWNRTVELIRPRSRPYGHHRQH</sequence>
<proteinExistence type="predicted"/>
<dbReference type="Gene3D" id="3.30.70.240">
    <property type="match status" value="1"/>
</dbReference>
<name>F4H8A5_CELFA</name>
<dbReference type="KEGG" id="cfi:Celf_0522"/>
<gene>
    <name evidence="1" type="ordered locus">Celf_0522</name>
</gene>
<dbReference type="RefSeq" id="WP_013769691.1">
    <property type="nucleotide sequence ID" value="NC_015514.1"/>
</dbReference>
<dbReference type="NCBIfam" id="TIGR01873">
    <property type="entry name" value="cas_CT1978"/>
    <property type="match status" value="1"/>
</dbReference>